<dbReference type="GO" id="GO:0036088">
    <property type="term" value="P:D-serine catabolic process"/>
    <property type="evidence" value="ECO:0007669"/>
    <property type="project" value="TreeGrafter"/>
</dbReference>
<comment type="cofactor">
    <cofactor evidence="1">
        <name>pyridoxal 5'-phosphate</name>
        <dbReference type="ChEBI" id="CHEBI:597326"/>
    </cofactor>
</comment>
<sequence length="436" mass="47321">MRAAWNENPVLRDVMAAAETCWINPEWAPFETIRDGLSVRPTEVDDAAARLDRFAPLLSRLFPETAADGGRIESPLRELPTLRERMGWRERIPAGRLFMKMDSDLAVAGSVKARGGIYEVLKHTENLALSAGLLGAGGDYAGLADHRDFFAKYTVQVGSTGNLGLSIGIMSAALGYRAVVHMSADARQWKKDLLRQKGVDVREYAGDYGKAVEQGRALSDADPTSYFVDDEHSKNLFLGYAVAGRRLAEQLKAQDVAVDMEHPLFVTIPCGVGGAPGGVAYGLKLLYGESVHVFFAEPVQCPCMLLGLASGEKDGVCVQDAGLTGITEADGLAVARPSRLVCDVMERTLSGEFTVADGRLFDDLRELHAAEKLFIEPSSCAAFAGYRGLAQFPAARAYLEEHGLAEKMENAAHILWATGGRLVPPETRREYLAKRC</sequence>
<dbReference type="AlphaFoldDB" id="A0A644YLB2"/>
<dbReference type="NCBIfam" id="NF002823">
    <property type="entry name" value="PRK02991.1"/>
    <property type="match status" value="1"/>
</dbReference>
<feature type="domain" description="Tryptophan synthase beta chain-like PALP" evidence="4">
    <location>
        <begin position="74"/>
        <end position="386"/>
    </location>
</feature>
<dbReference type="PANTHER" id="PTHR48078">
    <property type="entry name" value="THREONINE DEHYDRATASE, MITOCHONDRIAL-RELATED"/>
    <property type="match status" value="1"/>
</dbReference>
<evidence type="ECO:0000313" key="5">
    <source>
        <dbReference type="EMBL" id="MPM28778.1"/>
    </source>
</evidence>
<dbReference type="InterPro" id="IPR036052">
    <property type="entry name" value="TrpB-like_PALP_sf"/>
</dbReference>
<dbReference type="InterPro" id="IPR011780">
    <property type="entry name" value="D_Ser_am_lyase"/>
</dbReference>
<proteinExistence type="inferred from homology"/>
<dbReference type="InterPro" id="IPR001926">
    <property type="entry name" value="TrpB-like_PALP"/>
</dbReference>
<dbReference type="InterPro" id="IPR050147">
    <property type="entry name" value="Ser/Thr_Dehydratase"/>
</dbReference>
<evidence type="ECO:0000256" key="2">
    <source>
        <dbReference type="ARBA" id="ARBA00022898"/>
    </source>
</evidence>
<dbReference type="Gene3D" id="3.40.50.1100">
    <property type="match status" value="2"/>
</dbReference>
<gene>
    <name evidence="5" type="primary">dsdA_3</name>
    <name evidence="5" type="ORF">SDC9_75306</name>
</gene>
<dbReference type="GO" id="GO:0009097">
    <property type="term" value="P:isoleucine biosynthetic process"/>
    <property type="evidence" value="ECO:0007669"/>
    <property type="project" value="TreeGrafter"/>
</dbReference>
<name>A0A644YLB2_9ZZZZ</name>
<keyword evidence="3 5" id="KW-0456">Lyase</keyword>
<dbReference type="GO" id="GO:0008721">
    <property type="term" value="F:D-serine ammonia-lyase activity"/>
    <property type="evidence" value="ECO:0007669"/>
    <property type="project" value="UniProtKB-EC"/>
</dbReference>
<comment type="caution">
    <text evidence="5">The sequence shown here is derived from an EMBL/GenBank/DDBJ whole genome shotgun (WGS) entry which is preliminary data.</text>
</comment>
<dbReference type="Pfam" id="PF00291">
    <property type="entry name" value="PALP"/>
    <property type="match status" value="1"/>
</dbReference>
<evidence type="ECO:0000256" key="1">
    <source>
        <dbReference type="ARBA" id="ARBA00001933"/>
    </source>
</evidence>
<keyword evidence="2" id="KW-0663">Pyridoxal phosphate</keyword>
<dbReference type="EMBL" id="VSSQ01005344">
    <property type="protein sequence ID" value="MPM28778.1"/>
    <property type="molecule type" value="Genomic_DNA"/>
</dbReference>
<dbReference type="PANTHER" id="PTHR48078:SF9">
    <property type="entry name" value="D-SERINE DEHYDRATASE"/>
    <property type="match status" value="1"/>
</dbReference>
<dbReference type="GO" id="GO:0030170">
    <property type="term" value="F:pyridoxal phosphate binding"/>
    <property type="evidence" value="ECO:0007669"/>
    <property type="project" value="InterPro"/>
</dbReference>
<evidence type="ECO:0000256" key="3">
    <source>
        <dbReference type="ARBA" id="ARBA00023239"/>
    </source>
</evidence>
<organism evidence="5">
    <name type="scientific">bioreactor metagenome</name>
    <dbReference type="NCBI Taxonomy" id="1076179"/>
    <lineage>
        <taxon>unclassified sequences</taxon>
        <taxon>metagenomes</taxon>
        <taxon>ecological metagenomes</taxon>
    </lineage>
</organism>
<evidence type="ECO:0000259" key="4">
    <source>
        <dbReference type="Pfam" id="PF00291"/>
    </source>
</evidence>
<reference evidence="5" key="1">
    <citation type="submission" date="2019-08" db="EMBL/GenBank/DDBJ databases">
        <authorList>
            <person name="Kucharzyk K."/>
            <person name="Murdoch R.W."/>
            <person name="Higgins S."/>
            <person name="Loffler F."/>
        </authorList>
    </citation>
    <scope>NUCLEOTIDE SEQUENCE</scope>
</reference>
<accession>A0A644YLB2</accession>
<dbReference type="HAMAP" id="MF_01030">
    <property type="entry name" value="D_Ser_dehydrat"/>
    <property type="match status" value="1"/>
</dbReference>
<dbReference type="NCBIfam" id="TIGR02035">
    <property type="entry name" value="D_Ser_am_lyase"/>
    <property type="match status" value="1"/>
</dbReference>
<dbReference type="EC" id="4.3.1.18" evidence="5"/>
<dbReference type="SUPFAM" id="SSF53686">
    <property type="entry name" value="Tryptophan synthase beta subunit-like PLP-dependent enzymes"/>
    <property type="match status" value="1"/>
</dbReference>
<protein>
    <submittedName>
        <fullName evidence="5">D-serine dehydratase</fullName>
        <ecNumber evidence="5">4.3.1.18</ecNumber>
    </submittedName>
</protein>